<accession>A0AB34FRK2</accession>
<gene>
    <name evidence="3" type="ORF">O9K51_06759</name>
</gene>
<evidence type="ECO:0000313" key="4">
    <source>
        <dbReference type="Proteomes" id="UP001163105"/>
    </source>
</evidence>
<reference evidence="3" key="1">
    <citation type="submission" date="2023-01" db="EMBL/GenBank/DDBJ databases">
        <title>The growth and conidiation of Purpureocillium lavendulum are regulated by nitrogen source and histone H3K14 acetylation.</title>
        <authorList>
            <person name="Tang P."/>
            <person name="Han J."/>
            <person name="Zhang C."/>
            <person name="Tang P."/>
            <person name="Qi F."/>
            <person name="Zhang K."/>
            <person name="Liang L."/>
        </authorList>
    </citation>
    <scope>NUCLEOTIDE SEQUENCE</scope>
    <source>
        <strain evidence="3">YMF1.00683</strain>
    </source>
</reference>
<dbReference type="Gene3D" id="2.120.10.80">
    <property type="entry name" value="Kelch-type beta propeller"/>
    <property type="match status" value="1"/>
</dbReference>
<organism evidence="3 4">
    <name type="scientific">Purpureocillium lavendulum</name>
    <dbReference type="NCBI Taxonomy" id="1247861"/>
    <lineage>
        <taxon>Eukaryota</taxon>
        <taxon>Fungi</taxon>
        <taxon>Dikarya</taxon>
        <taxon>Ascomycota</taxon>
        <taxon>Pezizomycotina</taxon>
        <taxon>Sordariomycetes</taxon>
        <taxon>Hypocreomycetidae</taxon>
        <taxon>Hypocreales</taxon>
        <taxon>Ophiocordycipitaceae</taxon>
        <taxon>Purpureocillium</taxon>
    </lineage>
</organism>
<evidence type="ECO:0000313" key="3">
    <source>
        <dbReference type="EMBL" id="KAJ6440966.1"/>
    </source>
</evidence>
<protein>
    <recommendedName>
        <fullName evidence="5">Kelch repeat protein</fullName>
    </recommendedName>
</protein>
<sequence length="963" mass="105772">MARFNVLGNARTKSLGGYSLSFRLPSLDRKFTHQTIHERHRTSLWRLCRGCLGTEDTFLYHADCFHAVERRYGRRLGIEDLWTIGLWTQGLPRMPAVSTARPQMMARMDVDTEAGTTDADSWLCGIGRLPQELLDQIYDLCPESLLWRYSSALGRMPLLEPLLDRNGDTVRQSLGDLGSWNRWGVTEATSGPSKFVRLSIDDLGIRAVEQLPATPSEPITQGAGVWYTVEPVGSFKDYQCEAKGGFLRLIPPGDSQRTDTGMTLWDTPSPPPTERIAWFSNRCGTSRICCVNLQGLRGLTAFCSKGAIYAIRPHYKWGITPALAPSQGNLPPSERKKLTPIYFPLANGETITEVWIVTSTGRFQLFGRYISPLRGADNPHLGLRWRRIGDATTTHLLYTDTMFQTPHTDLGAASSMDRTLPPQKQPGPPAILTECRGWAIAAHFGYMSVASLRRVTQLKLFQNKWPGVVPTEIPCRGMLLGYEDGSLAALGDCSGYEAAAAEQQVEEDVFHDPWALHHRTIPGTGRVVLRCGSLTDSKEPDLDYRSWSLSAAVYNAIPAHAPPAVNMFALWADADAGVLYRYGGEKSYGANVSDENQHLWKFTPDEAGGGNWAVQAGFGVYIGGFGDRSTDPRFANVTWPNSTPIAGMVTFNATTRTWSHEQVLDSDSKSNTKGKFTTGQAQCVTGFGSNPIVVALGGWYTDFQTISMYDPVKRRWFLQQAQGSVPRARENFCAVGVKSPQGTFDIFIHGGSNPADGTLSDTFVLSIPSFTWFKVGVTMPMRMDHACAVIGGRQMLVSGGLAVQWDWKTNDEWAGAHMILDLAAWELSDRYDSDAAEYRPAQAIKNWYNSGLVYASTYCDSGMANVQWENDEVRSIFNVNVNMNRSSTATATSSPTPSATSSSSPSAAKSPAAGTIAGSVVGGVAAVLIVGTAAFVFRRYRRRRPKLYHQGGGPVELIDEHVG</sequence>
<dbReference type="SUPFAM" id="SSF117281">
    <property type="entry name" value="Kelch motif"/>
    <property type="match status" value="1"/>
</dbReference>
<proteinExistence type="predicted"/>
<dbReference type="EMBL" id="JAQHRD010000005">
    <property type="protein sequence ID" value="KAJ6440966.1"/>
    <property type="molecule type" value="Genomic_DNA"/>
</dbReference>
<evidence type="ECO:0000256" key="2">
    <source>
        <dbReference type="SAM" id="Phobius"/>
    </source>
</evidence>
<dbReference type="CDD" id="cd12087">
    <property type="entry name" value="TM_EGFR-like"/>
    <property type="match status" value="1"/>
</dbReference>
<evidence type="ECO:0000256" key="1">
    <source>
        <dbReference type="SAM" id="MobiDB-lite"/>
    </source>
</evidence>
<dbReference type="Proteomes" id="UP001163105">
    <property type="component" value="Unassembled WGS sequence"/>
</dbReference>
<dbReference type="InterPro" id="IPR015915">
    <property type="entry name" value="Kelch-typ_b-propeller"/>
</dbReference>
<keyword evidence="2" id="KW-0812">Transmembrane</keyword>
<comment type="caution">
    <text evidence="3">The sequence shown here is derived from an EMBL/GenBank/DDBJ whole genome shotgun (WGS) entry which is preliminary data.</text>
</comment>
<feature type="transmembrane region" description="Helical" evidence="2">
    <location>
        <begin position="912"/>
        <end position="937"/>
    </location>
</feature>
<dbReference type="PANTHER" id="PTHR23244:SF492">
    <property type="entry name" value="KELCH DOMAIN-CONTAINING PROTEIN-CONTAINING PROTEIN"/>
    <property type="match status" value="1"/>
</dbReference>
<dbReference type="AlphaFoldDB" id="A0AB34FRK2"/>
<evidence type="ECO:0008006" key="5">
    <source>
        <dbReference type="Google" id="ProtNLM"/>
    </source>
</evidence>
<name>A0AB34FRK2_9HYPO</name>
<keyword evidence="2" id="KW-1133">Transmembrane helix</keyword>
<keyword evidence="2" id="KW-0472">Membrane</keyword>
<feature type="region of interest" description="Disordered" evidence="1">
    <location>
        <begin position="887"/>
        <end position="909"/>
    </location>
</feature>
<dbReference type="PANTHER" id="PTHR23244">
    <property type="entry name" value="KELCH REPEAT DOMAIN"/>
    <property type="match status" value="1"/>
</dbReference>
<keyword evidence="4" id="KW-1185">Reference proteome</keyword>